<accession>A0ABN8R4B7</accession>
<keyword evidence="2" id="KW-1185">Reference proteome</keyword>
<evidence type="ECO:0008006" key="3">
    <source>
        <dbReference type="Google" id="ProtNLM"/>
    </source>
</evidence>
<organism evidence="1 2">
    <name type="scientific">Porites lobata</name>
    <dbReference type="NCBI Taxonomy" id="104759"/>
    <lineage>
        <taxon>Eukaryota</taxon>
        <taxon>Metazoa</taxon>
        <taxon>Cnidaria</taxon>
        <taxon>Anthozoa</taxon>
        <taxon>Hexacorallia</taxon>
        <taxon>Scleractinia</taxon>
        <taxon>Fungiina</taxon>
        <taxon>Poritidae</taxon>
        <taxon>Porites</taxon>
    </lineage>
</organism>
<evidence type="ECO:0000313" key="1">
    <source>
        <dbReference type="EMBL" id="CAH3173651.1"/>
    </source>
</evidence>
<proteinExistence type="predicted"/>
<comment type="caution">
    <text evidence="1">The sequence shown here is derived from an EMBL/GenBank/DDBJ whole genome shotgun (WGS) entry which is preliminary data.</text>
</comment>
<gene>
    <name evidence="1" type="ORF">PLOB_00014245</name>
</gene>
<sequence>MEDVTVKSNSVPRRPIEVNSFVKEALISTAVSAHLDCRMKRSKISPNLPQFDVVHLRRNIFNLLSGRAGEHFIEELTFWLKQFNSNSDVNSVALKAFIVLPSVILQKPSATSKSKEHSVAIERRLALWRQGDLNMLMKEIRFIQDRFVNSKRARSVEDISRTFAKLVFQGKLTAAIKLLDKENSSGPLNLSDEVLAQLKEKHPVPPEIEENCLVHGPVDLVPPGLFDLINEQRIFDYALKTKGSAGPSGMDAELYRYTACRLIPLDKNPGVRTVGVGEVLRRIIGKTISAMFKEEIKEAAGPLRVCAGHSAGSEAAIHAISQVFNEEGADGVLLIDATNAFNQINRAVAMHNIRITCKKIALYIMNTYRSPSRLLIGGGGEISSQEGTTQGEPLAMP</sequence>
<name>A0ABN8R4B7_9CNID</name>
<protein>
    <recommendedName>
        <fullName evidence="3">Reverse transcriptase domain-containing protein</fullName>
    </recommendedName>
</protein>
<dbReference type="Proteomes" id="UP001159405">
    <property type="component" value="Unassembled WGS sequence"/>
</dbReference>
<reference evidence="1 2" key="1">
    <citation type="submission" date="2022-05" db="EMBL/GenBank/DDBJ databases">
        <authorList>
            <consortium name="Genoscope - CEA"/>
            <person name="William W."/>
        </authorList>
    </citation>
    <scope>NUCLEOTIDE SEQUENCE [LARGE SCALE GENOMIC DNA]</scope>
</reference>
<evidence type="ECO:0000313" key="2">
    <source>
        <dbReference type="Proteomes" id="UP001159405"/>
    </source>
</evidence>
<dbReference type="EMBL" id="CALNXK010000183">
    <property type="protein sequence ID" value="CAH3173651.1"/>
    <property type="molecule type" value="Genomic_DNA"/>
</dbReference>